<evidence type="ECO:0000313" key="2">
    <source>
        <dbReference type="EMBL" id="VDS10349.1"/>
    </source>
</evidence>
<dbReference type="EMBL" id="UZWE01000060">
    <property type="protein sequence ID" value="VDS10349.1"/>
    <property type="molecule type" value="Genomic_DNA"/>
</dbReference>
<name>A0A447IS68_9RHOB</name>
<reference evidence="2 3" key="1">
    <citation type="submission" date="2018-12" db="EMBL/GenBank/DDBJ databases">
        <authorList>
            <person name="Criscuolo A."/>
        </authorList>
    </citation>
    <scope>NUCLEOTIDE SEQUENCE [LARGE SCALE GENOMIC DNA]</scope>
    <source>
        <strain evidence="2">ACIP1116241</strain>
    </source>
</reference>
<protein>
    <recommendedName>
        <fullName evidence="1">HTH-like domain-containing protein</fullName>
    </recommendedName>
</protein>
<dbReference type="AlphaFoldDB" id="A0A447IS68"/>
<feature type="domain" description="HTH-like" evidence="1">
    <location>
        <begin position="6"/>
        <end position="46"/>
    </location>
</feature>
<accession>A0A447IS68</accession>
<organism evidence="2 3">
    <name type="scientific">Paracoccus haematequi</name>
    <dbReference type="NCBI Taxonomy" id="2491866"/>
    <lineage>
        <taxon>Bacteria</taxon>
        <taxon>Pseudomonadati</taxon>
        <taxon>Pseudomonadota</taxon>
        <taxon>Alphaproteobacteria</taxon>
        <taxon>Rhodobacterales</taxon>
        <taxon>Paracoccaceae</taxon>
        <taxon>Paracoccus</taxon>
    </lineage>
</organism>
<dbReference type="Proteomes" id="UP000270743">
    <property type="component" value="Unassembled WGS sequence"/>
</dbReference>
<proteinExistence type="predicted"/>
<gene>
    <name evidence="2" type="ORF">PARHAE_03563</name>
</gene>
<keyword evidence="3" id="KW-1185">Reference proteome</keyword>
<evidence type="ECO:0000259" key="1">
    <source>
        <dbReference type="Pfam" id="PF13276"/>
    </source>
</evidence>
<sequence>MKARFREQHRLSLGSYGRPRMTEELNEPALRVGKRRVGRLMRQNGIPAMPEAFLPIWNGRAPVR</sequence>
<dbReference type="Pfam" id="PF13276">
    <property type="entry name" value="HTH_21"/>
    <property type="match status" value="1"/>
</dbReference>
<evidence type="ECO:0000313" key="3">
    <source>
        <dbReference type="Proteomes" id="UP000270743"/>
    </source>
</evidence>
<dbReference type="InterPro" id="IPR025948">
    <property type="entry name" value="HTH-like_dom"/>
</dbReference>